<sequence length="270" mass="30810">MAAQLRYMMSHYFGTPPSKEVIQDLYYALRTKGGLTPKEEETLLACNLLPGVYFIVGSVLGTFAMLLGSHKGLKLLGRPPNSPLRSLTVYGKSQGYLTWCYFSGYGFIVGKACANETWHQLPELLLDREEGRMKTELAKIILNKHSDDIYLVEVVRRHFFVEHLFDDLHQGQPLFRWRLRHTYVDSTFVERTKEVEASNSDDVARSISRETITNTTPFGEMMEDSLACILGSPGCNMESNNPPEKTANVLTRSDLRARRRGRRHHRHADD</sequence>
<reference evidence="1" key="1">
    <citation type="submission" date="2015-12" db="EMBL/GenBank/DDBJ databases">
        <title>Update maize B73 reference genome by single molecule sequencing technologies.</title>
        <authorList>
            <consortium name="Maize Genome Sequencing Project"/>
            <person name="Ware D."/>
        </authorList>
    </citation>
    <scope>NUCLEOTIDE SEQUENCE</scope>
    <source>
        <tissue evidence="1">Seedling</tissue>
    </source>
</reference>
<dbReference type="InParanoid" id="A0A1D6GQC2"/>
<dbReference type="AlphaFoldDB" id="A0A1D6GQC2"/>
<dbReference type="PANTHER" id="PTHR35986:SF1">
    <property type="entry name" value="OS10G0430800 PROTEIN"/>
    <property type="match status" value="1"/>
</dbReference>
<proteinExistence type="predicted"/>
<dbReference type="ExpressionAtlas" id="A0A1D6GQC2">
    <property type="expression patterns" value="baseline and differential"/>
</dbReference>
<dbReference type="PANTHER" id="PTHR35986">
    <property type="entry name" value="EXPRESSED PROTEIN"/>
    <property type="match status" value="1"/>
</dbReference>
<protein>
    <submittedName>
        <fullName evidence="1">Uncharacterized protein</fullName>
    </submittedName>
</protein>
<name>A0A1D6GQC2_MAIZE</name>
<accession>A0A1D6GQC2</accession>
<evidence type="ECO:0000313" key="1">
    <source>
        <dbReference type="EMBL" id="AQK65367.1"/>
    </source>
</evidence>
<dbReference type="IntAct" id="A0A1D6GQC2">
    <property type="interactions" value="3"/>
</dbReference>
<dbReference type="FunCoup" id="A0A1D6GQC2">
    <property type="interactions" value="2661"/>
</dbReference>
<gene>
    <name evidence="1" type="ORF">ZEAMMB73_Zm00001d014158</name>
</gene>
<organism evidence="1">
    <name type="scientific">Zea mays</name>
    <name type="common">Maize</name>
    <dbReference type="NCBI Taxonomy" id="4577"/>
    <lineage>
        <taxon>Eukaryota</taxon>
        <taxon>Viridiplantae</taxon>
        <taxon>Streptophyta</taxon>
        <taxon>Embryophyta</taxon>
        <taxon>Tracheophyta</taxon>
        <taxon>Spermatophyta</taxon>
        <taxon>Magnoliopsida</taxon>
        <taxon>Liliopsida</taxon>
        <taxon>Poales</taxon>
        <taxon>Poaceae</taxon>
        <taxon>PACMAD clade</taxon>
        <taxon>Panicoideae</taxon>
        <taxon>Andropogonodae</taxon>
        <taxon>Andropogoneae</taxon>
        <taxon>Tripsacinae</taxon>
        <taxon>Zea</taxon>
    </lineage>
</organism>
<dbReference type="EMBL" id="CM000781">
    <property type="protein sequence ID" value="AQK65367.1"/>
    <property type="molecule type" value="Genomic_DNA"/>
</dbReference>